<feature type="domain" description="TMEM205-like" evidence="6">
    <location>
        <begin position="88"/>
        <end position="172"/>
    </location>
</feature>
<evidence type="ECO:0000256" key="1">
    <source>
        <dbReference type="ARBA" id="ARBA00004370"/>
    </source>
</evidence>
<evidence type="ECO:0000259" key="6">
    <source>
        <dbReference type="Pfam" id="PF13664"/>
    </source>
</evidence>
<evidence type="ECO:0000313" key="7">
    <source>
        <dbReference type="EMBL" id="EEB20456.1"/>
    </source>
</evidence>
<reference evidence="7" key="2">
    <citation type="submission" date="2007-04" db="EMBL/GenBank/DDBJ databases">
        <title>The genome of the human body louse.</title>
        <authorList>
            <consortium name="The Human Body Louse Genome Consortium"/>
            <person name="Kirkness E."/>
            <person name="Walenz B."/>
            <person name="Hass B."/>
            <person name="Bruggner R."/>
            <person name="Strausberg R."/>
        </authorList>
    </citation>
    <scope>NUCLEOTIDE SEQUENCE</scope>
    <source>
        <strain evidence="7">USDA</strain>
    </source>
</reference>
<dbReference type="PANTHER" id="PTHR23241:SF102">
    <property type="entry name" value="LD23009P"/>
    <property type="match status" value="1"/>
</dbReference>
<dbReference type="OrthoDB" id="1641132at2759"/>
<protein>
    <recommendedName>
        <fullName evidence="6">TMEM205-like domain-containing protein</fullName>
    </recommendedName>
</protein>
<dbReference type="KEGG" id="phu:Phum_PHUM616930"/>
<keyword evidence="3 5" id="KW-1133">Transmembrane helix</keyword>
<evidence type="ECO:0000313" key="9">
    <source>
        <dbReference type="Proteomes" id="UP000009046"/>
    </source>
</evidence>
<organism>
    <name type="scientific">Pediculus humanus subsp. corporis</name>
    <name type="common">Body louse</name>
    <dbReference type="NCBI Taxonomy" id="121224"/>
    <lineage>
        <taxon>Eukaryota</taxon>
        <taxon>Metazoa</taxon>
        <taxon>Ecdysozoa</taxon>
        <taxon>Arthropoda</taxon>
        <taxon>Hexapoda</taxon>
        <taxon>Insecta</taxon>
        <taxon>Pterygota</taxon>
        <taxon>Neoptera</taxon>
        <taxon>Paraneoptera</taxon>
        <taxon>Psocodea</taxon>
        <taxon>Troctomorpha</taxon>
        <taxon>Phthiraptera</taxon>
        <taxon>Anoplura</taxon>
        <taxon>Pediculidae</taxon>
        <taxon>Pediculus</taxon>
    </lineage>
</organism>
<dbReference type="InParanoid" id="E0W4A0"/>
<gene>
    <name evidence="8" type="primary">8239855</name>
    <name evidence="7" type="ORF">Phum_PHUM616930</name>
</gene>
<feature type="transmembrane region" description="Helical" evidence="5">
    <location>
        <begin position="82"/>
        <end position="109"/>
    </location>
</feature>
<dbReference type="EMBL" id="DS235886">
    <property type="protein sequence ID" value="EEB20456.1"/>
    <property type="molecule type" value="Genomic_DNA"/>
</dbReference>
<dbReference type="HOGENOM" id="CLU_041840_2_0_1"/>
<sequence length="247" mass="28265">MLEKMEKDLLPTSTECLKFIFNNVNKSYRKFQNTKLYLILTKTTQPAHIAIMLAGLLIVSSLQTTKNLNNNNNNNNNILFKFIYASTTAAHFGSQIWMTFASGLSLYFSLPRHHFGEVQKVLFPLYFTLTSILSLITLLAHLQLKTNSIQTTIILTISFLIESFVRLYLCDPLVKLICLKNDMEAEHGLGMEIGKLSNDSSLFQSLDYIKIHNKFRRLHMLIAMSNILCIMFSIVHLYIAVSDVNFN</sequence>
<dbReference type="GO" id="GO:0016020">
    <property type="term" value="C:membrane"/>
    <property type="evidence" value="ECO:0007669"/>
    <property type="project" value="UniProtKB-SubCell"/>
</dbReference>
<dbReference type="EnsemblMetazoa" id="PHUM616930-RA">
    <property type="protein sequence ID" value="PHUM616930-PA"/>
    <property type="gene ID" value="PHUM616930"/>
</dbReference>
<accession>E0W4A0</accession>
<feature type="transmembrane region" description="Helical" evidence="5">
    <location>
        <begin position="218"/>
        <end position="241"/>
    </location>
</feature>
<evidence type="ECO:0000256" key="2">
    <source>
        <dbReference type="ARBA" id="ARBA00022692"/>
    </source>
</evidence>
<proteinExistence type="predicted"/>
<keyword evidence="4 5" id="KW-0472">Membrane</keyword>
<dbReference type="OMA" id="MLTMACT"/>
<dbReference type="InterPro" id="IPR053009">
    <property type="entry name" value="Xanthocillin_Biosynth-Assoc"/>
</dbReference>
<feature type="transmembrane region" description="Helical" evidence="5">
    <location>
        <begin position="36"/>
        <end position="62"/>
    </location>
</feature>
<dbReference type="AlphaFoldDB" id="E0W4A0"/>
<evidence type="ECO:0000256" key="3">
    <source>
        <dbReference type="ARBA" id="ARBA00022989"/>
    </source>
</evidence>
<evidence type="ECO:0000256" key="5">
    <source>
        <dbReference type="SAM" id="Phobius"/>
    </source>
</evidence>
<evidence type="ECO:0000256" key="4">
    <source>
        <dbReference type="ARBA" id="ARBA00023136"/>
    </source>
</evidence>
<feature type="transmembrane region" description="Helical" evidence="5">
    <location>
        <begin position="148"/>
        <end position="169"/>
    </location>
</feature>
<dbReference type="EMBL" id="AAZO01007544">
    <property type="status" value="NOT_ANNOTATED_CDS"/>
    <property type="molecule type" value="Genomic_DNA"/>
</dbReference>
<reference evidence="8" key="3">
    <citation type="submission" date="2020-05" db="UniProtKB">
        <authorList>
            <consortium name="EnsemblMetazoa"/>
        </authorList>
    </citation>
    <scope>IDENTIFICATION</scope>
    <source>
        <strain evidence="8">USDA</strain>
    </source>
</reference>
<comment type="subcellular location">
    <subcellularLocation>
        <location evidence="1">Membrane</location>
    </subcellularLocation>
</comment>
<dbReference type="CTD" id="8239855"/>
<evidence type="ECO:0000313" key="8">
    <source>
        <dbReference type="EnsemblMetazoa" id="PHUM616930-PA"/>
    </source>
</evidence>
<dbReference type="VEuPathDB" id="VectorBase:PHUM616930"/>
<dbReference type="eggNOG" id="KOG2886">
    <property type="taxonomic scope" value="Eukaryota"/>
</dbReference>
<dbReference type="PANTHER" id="PTHR23241">
    <property type="entry name" value="LATE EMBRYOGENESIS ABUNDANT PLANTS LEA-RELATED"/>
    <property type="match status" value="1"/>
</dbReference>
<dbReference type="Proteomes" id="UP000009046">
    <property type="component" value="Unassembled WGS sequence"/>
</dbReference>
<dbReference type="InterPro" id="IPR025423">
    <property type="entry name" value="TMEM205-like"/>
</dbReference>
<dbReference type="RefSeq" id="XP_002433194.1">
    <property type="nucleotide sequence ID" value="XM_002433149.1"/>
</dbReference>
<dbReference type="Pfam" id="PF13664">
    <property type="entry name" value="DUF4149"/>
    <property type="match status" value="1"/>
</dbReference>
<dbReference type="GeneID" id="8239855"/>
<reference evidence="7" key="1">
    <citation type="submission" date="2007-04" db="EMBL/GenBank/DDBJ databases">
        <title>Annotation of Pediculus humanus corporis strain USDA.</title>
        <authorList>
            <person name="Kirkness E."/>
            <person name="Hannick L."/>
            <person name="Hass B."/>
            <person name="Bruggner R."/>
            <person name="Lawson D."/>
            <person name="Bidwell S."/>
            <person name="Joardar V."/>
            <person name="Caler E."/>
            <person name="Walenz B."/>
            <person name="Inman J."/>
            <person name="Schobel S."/>
            <person name="Galinsky K."/>
            <person name="Amedeo P."/>
            <person name="Strausberg R."/>
        </authorList>
    </citation>
    <scope>NUCLEOTIDE SEQUENCE</scope>
    <source>
        <strain evidence="7">USDA</strain>
    </source>
</reference>
<keyword evidence="2 5" id="KW-0812">Transmembrane</keyword>
<feature type="transmembrane region" description="Helical" evidence="5">
    <location>
        <begin position="121"/>
        <end position="142"/>
    </location>
</feature>
<keyword evidence="9" id="KW-1185">Reference proteome</keyword>
<name>E0W4A0_PEDHC</name>